<dbReference type="eggNOG" id="ENOG503182Z">
    <property type="taxonomic scope" value="Bacteria"/>
</dbReference>
<dbReference type="Proteomes" id="UP000029431">
    <property type="component" value="Chromosome"/>
</dbReference>
<dbReference type="KEGG" id="plv:ERIC2_c20050"/>
<dbReference type="InterPro" id="IPR008792">
    <property type="entry name" value="PQQD"/>
</dbReference>
<name>V9W9L8_9BACL</name>
<dbReference type="InterPro" id="IPR041881">
    <property type="entry name" value="PqqD_sf"/>
</dbReference>
<protein>
    <recommendedName>
        <fullName evidence="3">Coenzyme PQQ synthesis protein D (PqqD)</fullName>
    </recommendedName>
</protein>
<dbReference type="Pfam" id="PF05402">
    <property type="entry name" value="PqqD"/>
    <property type="match status" value="1"/>
</dbReference>
<dbReference type="PATRIC" id="fig|697284.3.peg.1928"/>
<dbReference type="Gene3D" id="1.10.10.1150">
    <property type="entry name" value="Coenzyme PQQ synthesis protein D (PqqD)"/>
    <property type="match status" value="1"/>
</dbReference>
<dbReference type="HOGENOM" id="CLU_150513_0_0_9"/>
<reference evidence="1 2" key="1">
    <citation type="journal article" date="2014" name="PLoS ONE">
        <title>How to Kill the Honey Bee Larva: Genomic Potential and Virulence Mechanisms of Paenibacillus larvae.</title>
        <authorList>
            <person name="Djukic M."/>
            <person name="Brzuszkiewicz E."/>
            <person name="Funfhaus A."/>
            <person name="Voss J."/>
            <person name="Gollnow K."/>
            <person name="Poppinga L."/>
            <person name="Liesegang H."/>
            <person name="Garcia-Gonzalez E."/>
            <person name="Genersch E."/>
            <person name="Daniel R."/>
        </authorList>
    </citation>
    <scope>NUCLEOTIDE SEQUENCE [LARGE SCALE GENOMIC DNA]</scope>
    <source>
        <strain evidence="1 2">DSM 25430</strain>
    </source>
</reference>
<evidence type="ECO:0008006" key="3">
    <source>
        <dbReference type="Google" id="ProtNLM"/>
    </source>
</evidence>
<sequence length="128" mass="15236">MEMMSFLKSVRRKTAEDRNLLDMKPMLKDHIRFVSEEDQSRVEIERKNWLERLSVKWMKQPPTHNIHLDPLGAAVIRQCEGTRTVQQIADRVYEEFGGEAEPLLPRLVKFIEIMELNDWLSWKQDEPS</sequence>
<proteinExistence type="predicted"/>
<keyword evidence="2" id="KW-1185">Reference proteome</keyword>
<dbReference type="AlphaFoldDB" id="V9W9L8"/>
<organism evidence="1 2">
    <name type="scientific">Paenibacillus larvae subsp. larvae DSM 25430</name>
    <dbReference type="NCBI Taxonomy" id="697284"/>
    <lineage>
        <taxon>Bacteria</taxon>
        <taxon>Bacillati</taxon>
        <taxon>Bacillota</taxon>
        <taxon>Bacilli</taxon>
        <taxon>Bacillales</taxon>
        <taxon>Paenibacillaceae</taxon>
        <taxon>Paenibacillus</taxon>
    </lineage>
</organism>
<dbReference type="EMBL" id="CP003355">
    <property type="protein sequence ID" value="AHD05797.1"/>
    <property type="molecule type" value="Genomic_DNA"/>
</dbReference>
<accession>V9W9L8</accession>
<evidence type="ECO:0000313" key="2">
    <source>
        <dbReference type="Proteomes" id="UP000029431"/>
    </source>
</evidence>
<evidence type="ECO:0000313" key="1">
    <source>
        <dbReference type="EMBL" id="AHD05797.1"/>
    </source>
</evidence>
<gene>
    <name evidence="1" type="ORF">ERIC2_c20050</name>
</gene>